<dbReference type="SMART" id="SM00969">
    <property type="entry name" value="SOCS_box"/>
    <property type="match status" value="1"/>
</dbReference>
<feature type="repeat" description="WD" evidence="4">
    <location>
        <begin position="639"/>
        <end position="680"/>
    </location>
</feature>
<dbReference type="SMART" id="SM00253">
    <property type="entry name" value="SOCS"/>
    <property type="match status" value="1"/>
</dbReference>
<proteinExistence type="predicted"/>
<dbReference type="GO" id="GO:0035556">
    <property type="term" value="P:intracellular signal transduction"/>
    <property type="evidence" value="ECO:0007669"/>
    <property type="project" value="InterPro"/>
</dbReference>
<dbReference type="PANTHER" id="PTHR15622">
    <property type="entry name" value="WD40 REPEAT PROTEIN"/>
    <property type="match status" value="1"/>
</dbReference>
<evidence type="ECO:0000256" key="1">
    <source>
        <dbReference type="ARBA" id="ARBA00022574"/>
    </source>
</evidence>
<dbReference type="PROSITE" id="PS00678">
    <property type="entry name" value="WD_REPEATS_1"/>
    <property type="match status" value="2"/>
</dbReference>
<keyword evidence="3" id="KW-0833">Ubl conjugation pathway</keyword>
<dbReference type="Gene3D" id="2.130.10.10">
    <property type="entry name" value="YVTN repeat-like/Quinoprotein amine dehydrogenase"/>
    <property type="match status" value="2"/>
</dbReference>
<organism evidence="7 8">
    <name type="scientific">Scylla paramamosain</name>
    <name type="common">Mud crab</name>
    <dbReference type="NCBI Taxonomy" id="85552"/>
    <lineage>
        <taxon>Eukaryota</taxon>
        <taxon>Metazoa</taxon>
        <taxon>Ecdysozoa</taxon>
        <taxon>Arthropoda</taxon>
        <taxon>Crustacea</taxon>
        <taxon>Multicrustacea</taxon>
        <taxon>Malacostraca</taxon>
        <taxon>Eumalacostraca</taxon>
        <taxon>Eucarida</taxon>
        <taxon>Decapoda</taxon>
        <taxon>Pleocyemata</taxon>
        <taxon>Brachyura</taxon>
        <taxon>Eubrachyura</taxon>
        <taxon>Portunoidea</taxon>
        <taxon>Portunidae</taxon>
        <taxon>Portuninae</taxon>
        <taxon>Scylla</taxon>
    </lineage>
</organism>
<dbReference type="EMBL" id="JARAKH010006397">
    <property type="protein sequence ID" value="KAK8371910.1"/>
    <property type="molecule type" value="Genomic_DNA"/>
</dbReference>
<evidence type="ECO:0000256" key="4">
    <source>
        <dbReference type="PROSITE-ProRule" id="PRU00221"/>
    </source>
</evidence>
<protein>
    <recommendedName>
        <fullName evidence="6">SOCS box domain-containing protein</fullName>
    </recommendedName>
</protein>
<sequence length="759" mass="83353">MEIAKPRDRIACFFETQPGGCRKPHCPFQHSAVKTADDELSVDGAILPVRLPDDSTPPPPNAKGGVTAPQKTPVIVALHDGESDAETNAGSPLKQSTTTTTTTATTTTTTYKQELRKLRKIQEEEADLLGYTISLDEEEEEEKEEEEEQEEIIYQEIILADHEETDQSDATHHRLSANQDLRMLLSRKPANRSPPHLCQPANQSTGTNKRQNNPDSPDNKRQEVKKRLGLTDNNWNYKCNERQDIASDTDNKRQNLEEYTGSTGNKRLNLEENAPNRIHKRLNPLAAPQEQSKKTPADPGKPAGTQRKMADETEGGSENAAKLTTTHGTDRNGRKIPQNAQKVPTEPTKDLTSESAGVAEVVGGLVTGREGRGEAPPAPPGGECWCAVFAPDGSRLAWSCGYRKVILVPWNRYKNCLHSQDRLDPRGVPLDLQKINIDAGFPVTSLAFGTGVPEKELGFKRKYWLRFDFTKDLILATGHRNGRIRVWDPYSGKLLLELTDHSKPVTGLAFAPDGSLRLSSASRDGTVKVWDMCDDGNMFKTLKEHQSPVRSLAWSPDATLLCSAGDKQKVLVWDMVNYKLLRRLSGHFNSVLSCCFSPDGALVATASCDTRVIVWDHATGQQVRVFHHLYPPPGIIYMSGDNSSQVKCVCFSPSGCQLASICDDGKLRFWDLTSDSQSAVSEGQAPAGDAMLTCSFSPLGGAVCVGHESGSLIFYSAPSHLPSLLHLSRMSVRKAVPSPSLSDLPLPPALIPYLTYHRP</sequence>
<feature type="region of interest" description="Disordered" evidence="5">
    <location>
        <begin position="82"/>
        <end position="107"/>
    </location>
</feature>
<dbReference type="AlphaFoldDB" id="A0AAW0SAN9"/>
<evidence type="ECO:0000256" key="3">
    <source>
        <dbReference type="ARBA" id="ARBA00022786"/>
    </source>
</evidence>
<keyword evidence="8" id="KW-1185">Reference proteome</keyword>
<feature type="compositionally biased region" description="Polar residues" evidence="5">
    <location>
        <begin position="86"/>
        <end position="96"/>
    </location>
</feature>
<dbReference type="InterPro" id="IPR041686">
    <property type="entry name" value="Znf-CCCH_3"/>
</dbReference>
<feature type="region of interest" description="Disordered" evidence="5">
    <location>
        <begin position="131"/>
        <end position="150"/>
    </location>
</feature>
<dbReference type="InterPro" id="IPR001496">
    <property type="entry name" value="SOCS_box"/>
</dbReference>
<feature type="compositionally biased region" description="Acidic residues" evidence="5">
    <location>
        <begin position="135"/>
        <end position="150"/>
    </location>
</feature>
<dbReference type="CDD" id="cd00200">
    <property type="entry name" value="WD40"/>
    <property type="match status" value="1"/>
</dbReference>
<dbReference type="SUPFAM" id="SSF50978">
    <property type="entry name" value="WD40 repeat-like"/>
    <property type="match status" value="1"/>
</dbReference>
<dbReference type="InterPro" id="IPR036322">
    <property type="entry name" value="WD40_repeat_dom_sf"/>
</dbReference>
<feature type="compositionally biased region" description="Low complexity" evidence="5">
    <location>
        <begin position="97"/>
        <end position="107"/>
    </location>
</feature>
<dbReference type="PANTHER" id="PTHR15622:SF2">
    <property type="entry name" value="U4_U6 SMALL NUCLEAR RIBONUCLEOPROTEIN PRP4"/>
    <property type="match status" value="1"/>
</dbReference>
<dbReference type="PROSITE" id="PS50225">
    <property type="entry name" value="SOCS"/>
    <property type="match status" value="1"/>
</dbReference>
<dbReference type="InterPro" id="IPR015943">
    <property type="entry name" value="WD40/YVTN_repeat-like_dom_sf"/>
</dbReference>
<dbReference type="SUPFAM" id="SSF158235">
    <property type="entry name" value="SOCS box-like"/>
    <property type="match status" value="1"/>
</dbReference>
<evidence type="ECO:0000256" key="5">
    <source>
        <dbReference type="SAM" id="MobiDB-lite"/>
    </source>
</evidence>
<keyword evidence="1 4" id="KW-0853">WD repeat</keyword>
<dbReference type="InterPro" id="IPR020472">
    <property type="entry name" value="WD40_PAC1"/>
</dbReference>
<accession>A0AAW0SAN9</accession>
<dbReference type="Pfam" id="PF00400">
    <property type="entry name" value="WD40"/>
    <property type="match status" value="4"/>
</dbReference>
<dbReference type="PRINTS" id="PR00320">
    <property type="entry name" value="GPROTEINBRPT"/>
</dbReference>
<dbReference type="Pfam" id="PF07525">
    <property type="entry name" value="SOCS_box"/>
    <property type="match status" value="1"/>
</dbReference>
<feature type="repeat" description="WD" evidence="4">
    <location>
        <begin position="584"/>
        <end position="625"/>
    </location>
</feature>
<reference evidence="7 8" key="1">
    <citation type="submission" date="2023-03" db="EMBL/GenBank/DDBJ databases">
        <title>High-quality genome of Scylla paramamosain provides insights in environmental adaptation.</title>
        <authorList>
            <person name="Zhang L."/>
        </authorList>
    </citation>
    <scope>NUCLEOTIDE SEQUENCE [LARGE SCALE GENOMIC DNA]</scope>
    <source>
        <strain evidence="7">LZ_2023a</strain>
        <tissue evidence="7">Muscle</tissue>
    </source>
</reference>
<dbReference type="InterPro" id="IPR019775">
    <property type="entry name" value="WD40_repeat_CS"/>
</dbReference>
<dbReference type="Pfam" id="PF15663">
    <property type="entry name" value="zf-CCCH_3"/>
    <property type="match status" value="1"/>
</dbReference>
<dbReference type="InterPro" id="IPR036036">
    <property type="entry name" value="SOCS_box-like_dom_sf"/>
</dbReference>
<feature type="region of interest" description="Disordered" evidence="5">
    <location>
        <begin position="246"/>
        <end position="358"/>
    </location>
</feature>
<feature type="compositionally biased region" description="Basic and acidic residues" evidence="5">
    <location>
        <begin position="246"/>
        <end position="256"/>
    </location>
</feature>
<dbReference type="PROSITE" id="PS50294">
    <property type="entry name" value="WD_REPEATS_REGION"/>
    <property type="match status" value="3"/>
</dbReference>
<feature type="region of interest" description="Disordered" evidence="5">
    <location>
        <begin position="189"/>
        <end position="222"/>
    </location>
</feature>
<feature type="domain" description="SOCS box" evidence="6">
    <location>
        <begin position="718"/>
        <end position="759"/>
    </location>
</feature>
<gene>
    <name evidence="7" type="ORF">O3P69_013507</name>
</gene>
<keyword evidence="2" id="KW-0677">Repeat</keyword>
<dbReference type="InterPro" id="IPR001680">
    <property type="entry name" value="WD40_rpt"/>
</dbReference>
<evidence type="ECO:0000259" key="6">
    <source>
        <dbReference type="PROSITE" id="PS50225"/>
    </source>
</evidence>
<dbReference type="InterPro" id="IPR051983">
    <property type="entry name" value="WSB_SOCS-box_domain"/>
</dbReference>
<evidence type="ECO:0000313" key="7">
    <source>
        <dbReference type="EMBL" id="KAK8371910.1"/>
    </source>
</evidence>
<evidence type="ECO:0000256" key="2">
    <source>
        <dbReference type="ARBA" id="ARBA00022737"/>
    </source>
</evidence>
<evidence type="ECO:0000313" key="8">
    <source>
        <dbReference type="Proteomes" id="UP001487740"/>
    </source>
</evidence>
<dbReference type="Proteomes" id="UP001487740">
    <property type="component" value="Unassembled WGS sequence"/>
</dbReference>
<dbReference type="CDD" id="cd03587">
    <property type="entry name" value="SOCS"/>
    <property type="match status" value="1"/>
</dbReference>
<feature type="repeat" description="WD" evidence="4">
    <location>
        <begin position="498"/>
        <end position="532"/>
    </location>
</feature>
<feature type="compositionally biased region" description="Polar residues" evidence="5">
    <location>
        <begin position="200"/>
        <end position="216"/>
    </location>
</feature>
<dbReference type="GO" id="GO:0000209">
    <property type="term" value="P:protein polyubiquitination"/>
    <property type="evidence" value="ECO:0007669"/>
    <property type="project" value="TreeGrafter"/>
</dbReference>
<dbReference type="PROSITE" id="PS50082">
    <property type="entry name" value="WD_REPEATS_2"/>
    <property type="match status" value="4"/>
</dbReference>
<feature type="repeat" description="WD" evidence="4">
    <location>
        <begin position="542"/>
        <end position="583"/>
    </location>
</feature>
<comment type="caution">
    <text evidence="7">The sequence shown here is derived from an EMBL/GenBank/DDBJ whole genome shotgun (WGS) entry which is preliminary data.</text>
</comment>
<name>A0AAW0SAN9_SCYPA</name>
<dbReference type="SMART" id="SM00320">
    <property type="entry name" value="WD40"/>
    <property type="match status" value="6"/>
</dbReference>